<comment type="caution">
    <text evidence="1">The sequence shown here is derived from an EMBL/GenBank/DDBJ whole genome shotgun (WGS) entry which is preliminary data.</text>
</comment>
<sequence>MCLLTYIPYANGGFVVTSNRDEHINRKRALAPKRLKVADKELICPVDPVSKGTWIGTSSCYTVVLLNGGLEKHIATPPYKMSRGQVVLECIKYNKPIEFYEQFDFSGFEPFTLVIFYNNQQSPILEIVWTGTEKIKTEIDNTQTRIWSSSTLYNREARQKREAWFTDFLTENKDEISADDLLELHHCGGSTDKENGFLMARENGIRTVSMTQIELKENTKMIQYNDLVQGISKSYRIY</sequence>
<dbReference type="Proteomes" id="UP001595616">
    <property type="component" value="Unassembled WGS sequence"/>
</dbReference>
<reference evidence="2" key="1">
    <citation type="journal article" date="2019" name="Int. J. Syst. Evol. Microbiol.">
        <title>The Global Catalogue of Microorganisms (GCM) 10K type strain sequencing project: providing services to taxonomists for standard genome sequencing and annotation.</title>
        <authorList>
            <consortium name="The Broad Institute Genomics Platform"/>
            <consortium name="The Broad Institute Genome Sequencing Center for Infectious Disease"/>
            <person name="Wu L."/>
            <person name="Ma J."/>
        </authorList>
    </citation>
    <scope>NUCLEOTIDE SEQUENCE [LARGE SCALE GENOMIC DNA]</scope>
    <source>
        <strain evidence="2">CECT 7956</strain>
    </source>
</reference>
<evidence type="ECO:0000313" key="1">
    <source>
        <dbReference type="EMBL" id="MFC3811072.1"/>
    </source>
</evidence>
<dbReference type="InterPro" id="IPR008551">
    <property type="entry name" value="TANGO2"/>
</dbReference>
<accession>A0ABV7YYQ3</accession>
<dbReference type="EMBL" id="JBHRYQ010000001">
    <property type="protein sequence ID" value="MFC3811072.1"/>
    <property type="molecule type" value="Genomic_DNA"/>
</dbReference>
<dbReference type="RefSeq" id="WP_379837751.1">
    <property type="nucleotide sequence ID" value="NZ_JBHRYQ010000001.1"/>
</dbReference>
<evidence type="ECO:0000313" key="2">
    <source>
        <dbReference type="Proteomes" id="UP001595616"/>
    </source>
</evidence>
<name>A0ABV7YYQ3_9BACT</name>
<proteinExistence type="predicted"/>
<gene>
    <name evidence="1" type="ORF">ACFOOI_10435</name>
</gene>
<dbReference type="Pfam" id="PF05742">
    <property type="entry name" value="TANGO2"/>
    <property type="match status" value="1"/>
</dbReference>
<organism evidence="1 2">
    <name type="scientific">Lacihabitans lacunae</name>
    <dbReference type="NCBI Taxonomy" id="1028214"/>
    <lineage>
        <taxon>Bacteria</taxon>
        <taxon>Pseudomonadati</taxon>
        <taxon>Bacteroidota</taxon>
        <taxon>Cytophagia</taxon>
        <taxon>Cytophagales</taxon>
        <taxon>Leadbetterellaceae</taxon>
        <taxon>Lacihabitans</taxon>
    </lineage>
</organism>
<protein>
    <submittedName>
        <fullName evidence="1">NRDE family protein</fullName>
    </submittedName>
</protein>
<keyword evidence="2" id="KW-1185">Reference proteome</keyword>